<name>A0A1Z2XT01_9FIRM</name>
<sequence length="1793" mass="195177">MLKLTKKLIKRTVAMVLCALLLLGAVPLDLLPGASAASWADPYMDRLKQYGVMVGGRPNDRITRAEMAAVLNRAFGFRRTGPIPFTDVSKKAWYYNDIVVSYNEGILSGTSRTTASPKAAVTREQALALLGRCLRYQENAGEVTDFTDGKNFSNWSSIYVRSALLAGIISSTSGNFRPKSAATRGEIAVMLSKAMGELVSSSGVTELGGVFGNVTVNAPNVTLRNTTIAGDLYLTGGVGLGNVILDNVKVLGRIIVAGGGEGESGEASVLLNNVTARQLVVDPATGQYVSLRALGNTDIPETLVRSNAYIQDDVRNNNMGLRKVIFEEPPEGKFTIAGNMKDVTNKAPGSHLIVGDTGTGSVTKITVDEEAVNSFVDLEINASVDDIKLDTSATITGTGDIGHIDVGANGCTSEILPDTLTVRPGVVTEIAGMTGIDSEKAKELSQEPRLLEGYPKAKNIAPTSADAYFSTNKAGTLYWALTDNAKGPLTDADVETLVEQPAYGSGFRKMGTIDIDSSKKEFLLPITELTQGGTYYISATLVDAHGRRSHVKSQRITTPDGTVPAMASRDYPSITDATPTRNEENAGWDFSEIANLQATVMANKSCDLYYVLLAAGSTAPSTGELLSAAFPSPYGYGRLHLIKNTLDSFKVTEIDMDLDGTPDGLGQVKEKTSYDLYYWLTDANGEQSSQVQKVTVTTKDVTPPEFTMGEMFQSDTKATSVTLSNTVDEDATVYWVAVPSGDPYPKADPEVYPNTDPWREFLKTEAAKIQVAAGVGTSQSQAGKVNAKANTQFNITISRLQPESAYDVYYLAQDSANNYSQVIGMYTAHTLDETPPSASLRFESYPAESPETPYAYSTIDVVFSEAIRYRQPANAPVIYSELRLIELYNKYRTATPADKAKAEEEYVGALRDTIILCDSSGQAVPVRDWDQQSDRTDWVVDYRNVQVLQDGKNMVVSFVNDPSEPSKSALNLESGAQYFFHLQNITDDSQSRNQMGEQDMDAFTTVSARVGISKLDDLDLNAFKIGRDENGNPITSDEPVYVYNDINNKRDGTDKISADIAFTADPRSTGTAANGVKWDMIFWFDRDVEFMLFTRIHGDENSKWVPVGVDENGDPGILKITVPATAKNYAGVSVIKNLTSNGTSVSIPQYHDINEPYTLGMLDGGLNDATENQYDFALYFTKVGDRTDRSSFDQLINGQVTFVTGGAASLRDFRPANVDSYNNLRQGKTLITDITWPNKDSDLLDPRTRLLTKQFEDGREPVLVSSYPRFSPTSSGVTAWFALNTPGTIHYVLAPQTAGGENFVVTPQKNNASGRAENISYDEILEKIPECGINGPIGHQYTMASNLSIMERMFPDDFTIPSTDANGNEISIPNPDMAAYKFDSPITTNVTNVDFSDVSSDDLVHDSLEANKAEKGFKISGLRADTEYLMYLVTTTGNSDIYSPVTVYRFKTLPMVKPTITTQATGANATINTDQNGTNLVYKLIPYDSTMNQAFRETFATGDHVTSVFDLSYRGKPSSKYVGTTRINYEDSRFTVLDAMLETVTVDGKQQSLFDRCASESLKESIANLIDGTVADGASSLGKVENTIDDSINFMCDEVWTDMGDSTYCLIAYGYCGTKTNMSDKSFSAIQPINKRKEQIQVTIGNGLDYDPDTKQISGTLSFAFTDALHFFNTQTRERIPLYNTPIIPGTPTGNSSQSIQNYLVVSKTVSSYVDFVGASPNNEGQELHSVTLDFSNVTASSFTVTLNGTFSGKTSEERTDTLTLRVRVNTSTQRVEVSATTGQSWLKTPIVN</sequence>
<dbReference type="PROSITE" id="PS51272">
    <property type="entry name" value="SLH"/>
    <property type="match status" value="2"/>
</dbReference>
<dbReference type="KEGG" id="amur:ADH66_13560"/>
<evidence type="ECO:0000313" key="7">
    <source>
        <dbReference type="Proteomes" id="UP000596035"/>
    </source>
</evidence>
<reference evidence="6" key="2">
    <citation type="submission" date="2017-05" db="EMBL/GenBank/DDBJ databases">
        <title>Improved OligoMM genomes.</title>
        <authorList>
            <person name="Garzetti D."/>
        </authorList>
    </citation>
    <scope>NUCLEOTIDE SEQUENCE [LARGE SCALE GENOMIC DNA]</scope>
    <source>
        <strain evidence="6">KB18</strain>
    </source>
</reference>
<dbReference type="Proteomes" id="UP000596035">
    <property type="component" value="Chromosome"/>
</dbReference>
<dbReference type="EMBL" id="CP065321">
    <property type="protein sequence ID" value="QQR30851.1"/>
    <property type="molecule type" value="Genomic_DNA"/>
</dbReference>
<protein>
    <submittedName>
        <fullName evidence="5">S-layer homology domain-containing protein</fullName>
    </submittedName>
</protein>
<dbReference type="Proteomes" id="UP000196710">
    <property type="component" value="Chromosome"/>
</dbReference>
<feature type="region of interest" description="Disordered" evidence="2">
    <location>
        <begin position="550"/>
        <end position="571"/>
    </location>
</feature>
<evidence type="ECO:0000313" key="4">
    <source>
        <dbReference type="EMBL" id="ASB41592.1"/>
    </source>
</evidence>
<feature type="domain" description="SLH" evidence="3">
    <location>
        <begin position="146"/>
        <end position="205"/>
    </location>
</feature>
<proteinExistence type="predicted"/>
<evidence type="ECO:0000313" key="5">
    <source>
        <dbReference type="EMBL" id="QQR30851.1"/>
    </source>
</evidence>
<evidence type="ECO:0000313" key="6">
    <source>
        <dbReference type="Proteomes" id="UP000196710"/>
    </source>
</evidence>
<reference evidence="4" key="1">
    <citation type="journal article" date="2017" name="Genome Announc.">
        <title>High-Quality Whole-Genome Sequences of the Oligo-Mouse-Microbiota Bacterial Community.</title>
        <authorList>
            <person name="Garzetti D."/>
            <person name="Brugiroux S."/>
            <person name="Bunk B."/>
            <person name="Pukall R."/>
            <person name="McCoy K.D."/>
            <person name="Macpherson A.J."/>
            <person name="Stecher B."/>
        </authorList>
    </citation>
    <scope>NUCLEOTIDE SEQUENCE</scope>
    <source>
        <strain evidence="4">KB18</strain>
    </source>
</reference>
<keyword evidence="1" id="KW-0677">Repeat</keyword>
<accession>A0A1Z2XT01</accession>
<evidence type="ECO:0000259" key="3">
    <source>
        <dbReference type="PROSITE" id="PS51272"/>
    </source>
</evidence>
<dbReference type="RefSeq" id="WP_066539631.1">
    <property type="nucleotide sequence ID" value="NZ_CP021422.1"/>
</dbReference>
<reference evidence="5 7" key="3">
    <citation type="submission" date="2020-11" db="EMBL/GenBank/DDBJ databases">
        <title>Closed and high quality bacterial genomes of the OMM12 community.</title>
        <authorList>
            <person name="Marbouty M."/>
            <person name="Lamy-Besnier Q."/>
            <person name="Debarbieux L."/>
            <person name="Koszul R."/>
        </authorList>
    </citation>
    <scope>NUCLEOTIDE SEQUENCE [LARGE SCALE GENOMIC DNA]</scope>
    <source>
        <strain evidence="5 7">KB18</strain>
    </source>
</reference>
<evidence type="ECO:0000256" key="1">
    <source>
        <dbReference type="ARBA" id="ARBA00022737"/>
    </source>
</evidence>
<keyword evidence="6" id="KW-1185">Reference proteome</keyword>
<organism evidence="5 7">
    <name type="scientific">Acutalibacter muris</name>
    <dbReference type="NCBI Taxonomy" id="1796620"/>
    <lineage>
        <taxon>Bacteria</taxon>
        <taxon>Bacillati</taxon>
        <taxon>Bacillota</taxon>
        <taxon>Clostridia</taxon>
        <taxon>Eubacteriales</taxon>
        <taxon>Acutalibacteraceae</taxon>
        <taxon>Acutalibacter</taxon>
    </lineage>
</organism>
<gene>
    <name evidence="4" type="ORF">ADH66_13560</name>
    <name evidence="5" type="ORF">I5Q82_03900</name>
</gene>
<dbReference type="EMBL" id="CP021422">
    <property type="protein sequence ID" value="ASB41592.1"/>
    <property type="molecule type" value="Genomic_DNA"/>
</dbReference>
<dbReference type="InterPro" id="IPR001119">
    <property type="entry name" value="SLH_dom"/>
</dbReference>
<evidence type="ECO:0000256" key="2">
    <source>
        <dbReference type="SAM" id="MobiDB-lite"/>
    </source>
</evidence>
<dbReference type="Pfam" id="PF00395">
    <property type="entry name" value="SLH"/>
    <property type="match status" value="3"/>
</dbReference>
<feature type="domain" description="SLH" evidence="3">
    <location>
        <begin position="81"/>
        <end position="144"/>
    </location>
</feature>